<dbReference type="eggNOG" id="COG4412">
    <property type="taxonomic scope" value="Bacteria"/>
</dbReference>
<reference evidence="1 2" key="1">
    <citation type="journal article" date="2012" name="FEBS Lett.">
        <title>Anammox organism KSU-1 expresses a NirK-type copper-containing nitrite reductase instead of a NirS-type with cytochrome cd1.</title>
        <authorList>
            <person name="Hira D."/>
            <person name="Toh H."/>
            <person name="Migita C.T."/>
            <person name="Okubo H."/>
            <person name="Nishiyama T."/>
            <person name="Hattori M."/>
            <person name="Furukawa K."/>
            <person name="Fujii T."/>
        </authorList>
    </citation>
    <scope>NUCLEOTIDE SEQUENCE [LARGE SCALE GENOMIC DNA]</scope>
</reference>
<dbReference type="NCBIfam" id="NF038128">
    <property type="entry name" value="choice_anch_J"/>
    <property type="match status" value="1"/>
</dbReference>
<evidence type="ECO:0000313" key="1">
    <source>
        <dbReference type="EMBL" id="GAB62275.1"/>
    </source>
</evidence>
<dbReference type="EMBL" id="BAFH01000003">
    <property type="protein sequence ID" value="GAB62275.1"/>
    <property type="molecule type" value="Genomic_DNA"/>
</dbReference>
<sequence length="169" mass="18718">MSVIFIFILFLQVTPAGAQVVYEYGFESEWSGWSADQGIWDVGQPTPPSPVAHGGSRCAGTVLDGNYPMTNPSRLISPSVRLPNVSGDEEVHLRFWQWFSYTPNDAGYVQISVQDDTTGAWSDWANISNAIWGTSAGWSLMDLDLTAYAGKEIRIGFWHTIVYAYENLG</sequence>
<accession>I3IKN0</accession>
<name>I3IKN0_9BACT</name>
<dbReference type="AlphaFoldDB" id="I3IKN0"/>
<evidence type="ECO:0000313" key="2">
    <source>
        <dbReference type="Proteomes" id="UP000002985"/>
    </source>
</evidence>
<protein>
    <recommendedName>
        <fullName evidence="3">MAM domain-containing protein</fullName>
    </recommendedName>
</protein>
<gene>
    <name evidence="1" type="ORF">KSU1_C0679</name>
</gene>
<keyword evidence="2" id="KW-1185">Reference proteome</keyword>
<proteinExistence type="predicted"/>
<dbReference type="Proteomes" id="UP000002985">
    <property type="component" value="Unassembled WGS sequence"/>
</dbReference>
<comment type="caution">
    <text evidence="1">The sequence shown here is derived from an EMBL/GenBank/DDBJ whole genome shotgun (WGS) entry which is preliminary data.</text>
</comment>
<evidence type="ECO:0008006" key="3">
    <source>
        <dbReference type="Google" id="ProtNLM"/>
    </source>
</evidence>
<organism evidence="1 2">
    <name type="scientific">Candidatus Jettenia caeni</name>
    <dbReference type="NCBI Taxonomy" id="247490"/>
    <lineage>
        <taxon>Bacteria</taxon>
        <taxon>Pseudomonadati</taxon>
        <taxon>Planctomycetota</taxon>
        <taxon>Candidatus Brocadiia</taxon>
        <taxon>Candidatus Brocadiales</taxon>
        <taxon>Candidatus Brocadiaceae</taxon>
        <taxon>Candidatus Jettenia</taxon>
    </lineage>
</organism>